<reference evidence="2 3" key="1">
    <citation type="submission" date="2017-09" db="EMBL/GenBank/DDBJ databases">
        <title>Depth-based differentiation of microbial function through sediment-hosted aquifers and enrichment of novel symbionts in the deep terrestrial subsurface.</title>
        <authorList>
            <person name="Probst A.J."/>
            <person name="Ladd B."/>
            <person name="Jarett J.K."/>
            <person name="Geller-Mcgrath D.E."/>
            <person name="Sieber C.M."/>
            <person name="Emerson J.B."/>
            <person name="Anantharaman K."/>
            <person name="Thomas B.C."/>
            <person name="Malmstrom R."/>
            <person name="Stieglmeier M."/>
            <person name="Klingl A."/>
            <person name="Woyke T."/>
            <person name="Ryan C.M."/>
            <person name="Banfield J.F."/>
        </authorList>
    </citation>
    <scope>NUCLEOTIDE SEQUENCE [LARGE SCALE GENOMIC DNA]</scope>
    <source>
        <strain evidence="2">CG10_big_fil_rev_8_21_14_0_10_32_10</strain>
    </source>
</reference>
<dbReference type="InterPro" id="IPR029044">
    <property type="entry name" value="Nucleotide-diphossugar_trans"/>
</dbReference>
<evidence type="ECO:0008006" key="4">
    <source>
        <dbReference type="Google" id="ProtNLM"/>
    </source>
</evidence>
<feature type="transmembrane region" description="Helical" evidence="1">
    <location>
        <begin position="12"/>
        <end position="34"/>
    </location>
</feature>
<dbReference type="SUPFAM" id="SSF53448">
    <property type="entry name" value="Nucleotide-diphospho-sugar transferases"/>
    <property type="match status" value="1"/>
</dbReference>
<protein>
    <recommendedName>
        <fullName evidence="4">Glycosyltransferase 2-like domain-containing protein</fullName>
    </recommendedName>
</protein>
<feature type="transmembrane region" description="Helical" evidence="1">
    <location>
        <begin position="399"/>
        <end position="418"/>
    </location>
</feature>
<proteinExistence type="predicted"/>
<dbReference type="PANTHER" id="PTHR36851">
    <property type="entry name" value="UNNAMED PRODUCT"/>
    <property type="match status" value="1"/>
</dbReference>
<sequence>MSRKVKILNRILEILPGFLTWILLLSPLLIGYFFPNFVVFILTFLTIFWVYKVLNGVAGIITGYRKYKKDISVDWGSKVLNLDYSTLPDKKTLPDSIDSIRHFILIPIYSEPIEIIRESFKYILNSSVPNKSILIVYAIEQKYSEKVINDIEVVQNELNKSKEIEIMYFVHPQNIQGEVMGVAGPNRDWAARKAVKQLQDRGDNLDNYIFTTIDADVQIHKNFLSRISYLYLTEQKRKNRFYETAVHVFDNNTWRVPFINRIAADGITIALLATWSTLNWPTTTEQMDTFSCYSCALTTLVLADFWDPSVGIDDSVFFWRAFKALDGDFEGIPFYIPIHLDAAEGSGYVSSHLSLYKQQLRWGWGIITFPMSMLILPSAKKASILDKLSHIWVKFEHFVILRVLAFLLTFGFSMLTFVNENVKQANYAYAIPKINSLLLTVTLVGLIPLFFVRRGLKKPMPKNWSFLKKLLVTLFDLPAIYINYLTFGFIPWLEAQTKLMLGKKYKSLYYTPKFR</sequence>
<evidence type="ECO:0000313" key="2">
    <source>
        <dbReference type="EMBL" id="PIR43775.1"/>
    </source>
</evidence>
<organism evidence="2 3">
    <name type="scientific">candidate division WWE3 bacterium CG10_big_fil_rev_8_21_14_0_10_32_10</name>
    <dbReference type="NCBI Taxonomy" id="1975090"/>
    <lineage>
        <taxon>Bacteria</taxon>
        <taxon>Katanobacteria</taxon>
    </lineage>
</organism>
<dbReference type="Gene3D" id="3.90.550.10">
    <property type="entry name" value="Spore Coat Polysaccharide Biosynthesis Protein SpsA, Chain A"/>
    <property type="match status" value="1"/>
</dbReference>
<gene>
    <name evidence="2" type="ORF">COV24_00865</name>
</gene>
<name>A0A2H0RD81_UNCKA</name>
<dbReference type="EMBL" id="PCXU01000011">
    <property type="protein sequence ID" value="PIR43775.1"/>
    <property type="molecule type" value="Genomic_DNA"/>
</dbReference>
<feature type="transmembrane region" description="Helical" evidence="1">
    <location>
        <begin position="471"/>
        <end position="493"/>
    </location>
</feature>
<keyword evidence="1" id="KW-1133">Transmembrane helix</keyword>
<feature type="transmembrane region" description="Helical" evidence="1">
    <location>
        <begin position="430"/>
        <end position="451"/>
    </location>
</feature>
<dbReference type="AlphaFoldDB" id="A0A2H0RD81"/>
<keyword evidence="1" id="KW-0472">Membrane</keyword>
<dbReference type="PANTHER" id="PTHR36851:SF1">
    <property type="entry name" value="GLYCO_TRANS_2-LIKE DOMAIN-CONTAINING PROTEIN"/>
    <property type="match status" value="1"/>
</dbReference>
<feature type="transmembrane region" description="Helical" evidence="1">
    <location>
        <begin position="40"/>
        <end position="61"/>
    </location>
</feature>
<accession>A0A2H0RD81</accession>
<feature type="transmembrane region" description="Helical" evidence="1">
    <location>
        <begin position="362"/>
        <end position="379"/>
    </location>
</feature>
<comment type="caution">
    <text evidence="2">The sequence shown here is derived from an EMBL/GenBank/DDBJ whole genome shotgun (WGS) entry which is preliminary data.</text>
</comment>
<keyword evidence="1" id="KW-0812">Transmembrane</keyword>
<dbReference type="Proteomes" id="UP000230214">
    <property type="component" value="Unassembled WGS sequence"/>
</dbReference>
<evidence type="ECO:0000256" key="1">
    <source>
        <dbReference type="SAM" id="Phobius"/>
    </source>
</evidence>
<evidence type="ECO:0000313" key="3">
    <source>
        <dbReference type="Proteomes" id="UP000230214"/>
    </source>
</evidence>